<sequence length="184" mass="20678">MSRPITKSLNCVVIGDDNVGKTCLLITHTANAFPHEFIPTVFDNYAMRTVADSGEPVVLSLFDTASPEEDWFLKCRIWRDLYSRADVFLVCFSIVSPSSFDNVKCKWLDDIESHAPNTPIVLVGTKLDLRDDAATLLDMRNKHTEPISHRHASALVRKILAHRYVECSALTKQNVSAVFDEAVR</sequence>
<accession>A0ACC4EAF4</accession>
<name>A0ACC4EAF4_PURLI</name>
<gene>
    <name evidence="1" type="ORF">ACCO45_002166</name>
</gene>
<keyword evidence="2" id="KW-1185">Reference proteome</keyword>
<reference evidence="1" key="1">
    <citation type="submission" date="2024-12" db="EMBL/GenBank/DDBJ databases">
        <title>Comparative genomics and development of molecular markers within Purpureocillium lilacinum and among Purpureocillium species.</title>
        <authorList>
            <person name="Yeh Z.-Y."/>
            <person name="Ni N.-T."/>
            <person name="Lo P.-H."/>
            <person name="Mushyakhwo K."/>
            <person name="Lin C.-F."/>
            <person name="Nai Y.-S."/>
        </authorList>
    </citation>
    <scope>NUCLEOTIDE SEQUENCE</scope>
    <source>
        <strain evidence="1">NCHU-NPUST-175</strain>
    </source>
</reference>
<evidence type="ECO:0000313" key="2">
    <source>
        <dbReference type="Proteomes" id="UP001638806"/>
    </source>
</evidence>
<dbReference type="EMBL" id="JBGNUJ010000002">
    <property type="protein sequence ID" value="KAL3965162.1"/>
    <property type="molecule type" value="Genomic_DNA"/>
</dbReference>
<comment type="caution">
    <text evidence="1">The sequence shown here is derived from an EMBL/GenBank/DDBJ whole genome shotgun (WGS) entry which is preliminary data.</text>
</comment>
<organism evidence="1 2">
    <name type="scientific">Purpureocillium lilacinum</name>
    <name type="common">Paecilomyces lilacinus</name>
    <dbReference type="NCBI Taxonomy" id="33203"/>
    <lineage>
        <taxon>Eukaryota</taxon>
        <taxon>Fungi</taxon>
        <taxon>Dikarya</taxon>
        <taxon>Ascomycota</taxon>
        <taxon>Pezizomycotina</taxon>
        <taxon>Sordariomycetes</taxon>
        <taxon>Hypocreomycetidae</taxon>
        <taxon>Hypocreales</taxon>
        <taxon>Ophiocordycipitaceae</taxon>
        <taxon>Purpureocillium</taxon>
    </lineage>
</organism>
<dbReference type="Proteomes" id="UP001638806">
    <property type="component" value="Unassembled WGS sequence"/>
</dbReference>
<proteinExistence type="predicted"/>
<protein>
    <submittedName>
        <fullName evidence="1">Uncharacterized protein</fullName>
    </submittedName>
</protein>
<evidence type="ECO:0000313" key="1">
    <source>
        <dbReference type="EMBL" id="KAL3965162.1"/>
    </source>
</evidence>